<dbReference type="AlphaFoldDB" id="A0A5B7FE09"/>
<accession>A0A5B7FE09</accession>
<protein>
    <submittedName>
        <fullName evidence="1">Uncharacterized protein</fullName>
    </submittedName>
</protein>
<reference evidence="1 2" key="1">
    <citation type="submission" date="2019-05" db="EMBL/GenBank/DDBJ databases">
        <title>Another draft genome of Portunus trituberculatus and its Hox gene families provides insights of decapod evolution.</title>
        <authorList>
            <person name="Jeong J.-H."/>
            <person name="Song I."/>
            <person name="Kim S."/>
            <person name="Choi T."/>
            <person name="Kim D."/>
            <person name="Ryu S."/>
            <person name="Kim W."/>
        </authorList>
    </citation>
    <scope>NUCLEOTIDE SEQUENCE [LARGE SCALE GENOMIC DNA]</scope>
    <source>
        <tissue evidence="1">Muscle</tissue>
    </source>
</reference>
<dbReference type="EMBL" id="VSRR010005557">
    <property type="protein sequence ID" value="MPC42744.1"/>
    <property type="molecule type" value="Genomic_DNA"/>
</dbReference>
<proteinExistence type="predicted"/>
<keyword evidence="2" id="KW-1185">Reference proteome</keyword>
<evidence type="ECO:0000313" key="2">
    <source>
        <dbReference type="Proteomes" id="UP000324222"/>
    </source>
</evidence>
<name>A0A5B7FE09_PORTR</name>
<organism evidence="1 2">
    <name type="scientific">Portunus trituberculatus</name>
    <name type="common">Swimming crab</name>
    <name type="synonym">Neptunus trituberculatus</name>
    <dbReference type="NCBI Taxonomy" id="210409"/>
    <lineage>
        <taxon>Eukaryota</taxon>
        <taxon>Metazoa</taxon>
        <taxon>Ecdysozoa</taxon>
        <taxon>Arthropoda</taxon>
        <taxon>Crustacea</taxon>
        <taxon>Multicrustacea</taxon>
        <taxon>Malacostraca</taxon>
        <taxon>Eumalacostraca</taxon>
        <taxon>Eucarida</taxon>
        <taxon>Decapoda</taxon>
        <taxon>Pleocyemata</taxon>
        <taxon>Brachyura</taxon>
        <taxon>Eubrachyura</taxon>
        <taxon>Portunoidea</taxon>
        <taxon>Portunidae</taxon>
        <taxon>Portuninae</taxon>
        <taxon>Portunus</taxon>
    </lineage>
</organism>
<dbReference type="OrthoDB" id="6339452at2759"/>
<evidence type="ECO:0000313" key="1">
    <source>
        <dbReference type="EMBL" id="MPC42744.1"/>
    </source>
</evidence>
<comment type="caution">
    <text evidence="1">The sequence shown here is derived from an EMBL/GenBank/DDBJ whole genome shotgun (WGS) entry which is preliminary data.</text>
</comment>
<sequence length="56" mass="6013">MGGGVVGYCEEVRACLGDGGVVERNGRVQLCQPHGNDTSIYVCCRKPRLVAKECTK</sequence>
<gene>
    <name evidence="1" type="ORF">E2C01_036375</name>
</gene>
<dbReference type="Proteomes" id="UP000324222">
    <property type="component" value="Unassembled WGS sequence"/>
</dbReference>